<dbReference type="Pfam" id="PF00482">
    <property type="entry name" value="T2SSF"/>
    <property type="match status" value="2"/>
</dbReference>
<name>A0ABN6VGF2_9HYPH</name>
<dbReference type="Gene3D" id="1.20.81.30">
    <property type="entry name" value="Type II secretion system (T2SS), domain F"/>
    <property type="match status" value="2"/>
</dbReference>
<feature type="domain" description="Type II secretion system protein GspF" evidence="8">
    <location>
        <begin position="274"/>
        <end position="394"/>
    </location>
</feature>
<sequence length="406" mass="43345">MPMFKYRAYSGSGDLLEGEIEARTVAEAEDALFQRGVTPFETRAAKTEGAARLTQISFGKRGPNAAQIASFTREFATLEQADVPLDQSLRILSAQSPTPALRELAQEILARIVDGASLSDALSRRPDIFGQEYVNVVREGETVGKVGPALSDLAEMLERRLELKARVQSALIYPALLITLAIVATGVVLGTLVPSIAPIFADNGKDMPAGLQFILNVEANLGNIALVLAAVGGAIAALYKMAQSRPAWLIALHRFYLRIPIVGSLLAQFATARFARTLGSMLKAGVPLLQGLESARTAVSNQFLNHELAGVIEAVRGGAHLSGSLANVPYLPPVALQMVTIGEETAQLGDMLLRVAAMFERETQRSIERAMGLLTPMLTIFIATVVGGLIMTVMDAVLSINDLAVK</sequence>
<keyword evidence="6 7" id="KW-0472">Membrane</keyword>
<reference evidence="9 10" key="1">
    <citation type="journal article" date="2023" name="Int. J. Syst. Evol. Microbiol.">
        <title>Methylocystis iwaonis sp. nov., a type II methane-oxidizing bacterium from surface soil of a rice paddy field in Japan, and emended description of the genus Methylocystis (ex Whittenbury et al. 1970) Bowman et al. 1993.</title>
        <authorList>
            <person name="Kaise H."/>
            <person name="Sawadogo J.B."/>
            <person name="Alam M.S."/>
            <person name="Ueno C."/>
            <person name="Dianou D."/>
            <person name="Shinjo R."/>
            <person name="Asakawa S."/>
        </authorList>
    </citation>
    <scope>NUCLEOTIDE SEQUENCE [LARGE SCALE GENOMIC DNA]</scope>
    <source>
        <strain evidence="9 10">SS37A-Re</strain>
    </source>
</reference>
<evidence type="ECO:0000256" key="1">
    <source>
        <dbReference type="ARBA" id="ARBA00004651"/>
    </source>
</evidence>
<dbReference type="PANTHER" id="PTHR30012">
    <property type="entry name" value="GENERAL SECRETION PATHWAY PROTEIN"/>
    <property type="match status" value="1"/>
</dbReference>
<evidence type="ECO:0000256" key="3">
    <source>
        <dbReference type="ARBA" id="ARBA00022475"/>
    </source>
</evidence>
<proteinExistence type="inferred from homology"/>
<evidence type="ECO:0000256" key="5">
    <source>
        <dbReference type="ARBA" id="ARBA00022989"/>
    </source>
</evidence>
<dbReference type="InterPro" id="IPR042094">
    <property type="entry name" value="T2SS_GspF_sf"/>
</dbReference>
<evidence type="ECO:0000256" key="4">
    <source>
        <dbReference type="ARBA" id="ARBA00022692"/>
    </source>
</evidence>
<feature type="transmembrane region" description="Helical" evidence="7">
    <location>
        <begin position="170"/>
        <end position="201"/>
    </location>
</feature>
<evidence type="ECO:0000313" key="10">
    <source>
        <dbReference type="Proteomes" id="UP001317629"/>
    </source>
</evidence>
<feature type="transmembrane region" description="Helical" evidence="7">
    <location>
        <begin position="371"/>
        <end position="394"/>
    </location>
</feature>
<evidence type="ECO:0000256" key="7">
    <source>
        <dbReference type="SAM" id="Phobius"/>
    </source>
</evidence>
<dbReference type="Proteomes" id="UP001317629">
    <property type="component" value="Chromosome"/>
</dbReference>
<feature type="domain" description="Type II secretion system protein GspF" evidence="8">
    <location>
        <begin position="71"/>
        <end position="194"/>
    </location>
</feature>
<evidence type="ECO:0000313" key="9">
    <source>
        <dbReference type="EMBL" id="BDV34764.1"/>
    </source>
</evidence>
<keyword evidence="10" id="KW-1185">Reference proteome</keyword>
<dbReference type="PRINTS" id="PR00812">
    <property type="entry name" value="BCTERIALGSPF"/>
</dbReference>
<keyword evidence="5 7" id="KW-1133">Transmembrane helix</keyword>
<comment type="subcellular location">
    <subcellularLocation>
        <location evidence="1">Cell membrane</location>
        <topology evidence="1">Multi-pass membrane protein</topology>
    </subcellularLocation>
</comment>
<keyword evidence="3" id="KW-1003">Cell membrane</keyword>
<comment type="similarity">
    <text evidence="2">Belongs to the GSP F family.</text>
</comment>
<evidence type="ECO:0000259" key="8">
    <source>
        <dbReference type="Pfam" id="PF00482"/>
    </source>
</evidence>
<dbReference type="RefSeq" id="WP_281928035.1">
    <property type="nucleotide sequence ID" value="NZ_AP027142.1"/>
</dbReference>
<dbReference type="InterPro" id="IPR003004">
    <property type="entry name" value="GspF/PilC"/>
</dbReference>
<feature type="transmembrane region" description="Helical" evidence="7">
    <location>
        <begin position="221"/>
        <end position="239"/>
    </location>
</feature>
<dbReference type="InterPro" id="IPR018076">
    <property type="entry name" value="T2SS_GspF_dom"/>
</dbReference>
<gene>
    <name evidence="9" type="primary">xpsF</name>
    <name evidence="9" type="ORF">SS37A_22930</name>
</gene>
<protein>
    <submittedName>
        <fullName evidence="9">Type II secretion system protein F</fullName>
    </submittedName>
</protein>
<dbReference type="EMBL" id="AP027142">
    <property type="protein sequence ID" value="BDV34764.1"/>
    <property type="molecule type" value="Genomic_DNA"/>
</dbReference>
<evidence type="ECO:0000256" key="6">
    <source>
        <dbReference type="ARBA" id="ARBA00023136"/>
    </source>
</evidence>
<accession>A0ABN6VGF2</accession>
<evidence type="ECO:0000256" key="2">
    <source>
        <dbReference type="ARBA" id="ARBA00005745"/>
    </source>
</evidence>
<keyword evidence="4 7" id="KW-0812">Transmembrane</keyword>
<organism evidence="9 10">
    <name type="scientific">Methylocystis iwaonis</name>
    <dbReference type="NCBI Taxonomy" id="2885079"/>
    <lineage>
        <taxon>Bacteria</taxon>
        <taxon>Pseudomonadati</taxon>
        <taxon>Pseudomonadota</taxon>
        <taxon>Alphaproteobacteria</taxon>
        <taxon>Hyphomicrobiales</taxon>
        <taxon>Methylocystaceae</taxon>
        <taxon>Methylocystis</taxon>
    </lineage>
</organism>
<dbReference type="PANTHER" id="PTHR30012:SF0">
    <property type="entry name" value="TYPE II SECRETION SYSTEM PROTEIN F-RELATED"/>
    <property type="match status" value="1"/>
</dbReference>